<keyword evidence="3" id="KW-0804">Transcription</keyword>
<name>A0ABY8BQ70_AFICR</name>
<dbReference type="PANTHER" id="PTHR43132">
    <property type="entry name" value="ARSENICAL RESISTANCE OPERON REPRESSOR ARSR-RELATED"/>
    <property type="match status" value="1"/>
</dbReference>
<dbReference type="Pfam" id="PF01022">
    <property type="entry name" value="HTH_5"/>
    <property type="match status" value="1"/>
</dbReference>
<evidence type="ECO:0000313" key="5">
    <source>
        <dbReference type="EMBL" id="WEF51481.1"/>
    </source>
</evidence>
<dbReference type="NCBIfam" id="NF033788">
    <property type="entry name" value="HTH_metalloreg"/>
    <property type="match status" value="1"/>
</dbReference>
<accession>A0ABY8BQ70</accession>
<evidence type="ECO:0000259" key="4">
    <source>
        <dbReference type="PROSITE" id="PS50987"/>
    </source>
</evidence>
<dbReference type="EMBL" id="CP113162">
    <property type="protein sequence ID" value="WEF51481.1"/>
    <property type="molecule type" value="Genomic_DNA"/>
</dbReference>
<dbReference type="SMART" id="SM00418">
    <property type="entry name" value="HTH_ARSR"/>
    <property type="match status" value="1"/>
</dbReference>
<evidence type="ECO:0000313" key="6">
    <source>
        <dbReference type="Proteomes" id="UP001213907"/>
    </source>
</evidence>
<sequence length="101" mass="11192">MGLIDEMPPKADAAADFLKGLSNPDRLLILCALSQGERNVTDLIETTGIAQSSMSQHLAKLKTEGIVASRRDHRKLYYVLAHPAARAVMKVLYEHFCKKRG</sequence>
<dbReference type="InterPro" id="IPR036390">
    <property type="entry name" value="WH_DNA-bd_sf"/>
</dbReference>
<keyword evidence="6" id="KW-1185">Reference proteome</keyword>
<dbReference type="Gene3D" id="1.10.10.10">
    <property type="entry name" value="Winged helix-like DNA-binding domain superfamily/Winged helix DNA-binding domain"/>
    <property type="match status" value="1"/>
</dbReference>
<keyword evidence="1" id="KW-0805">Transcription regulation</keyword>
<dbReference type="PANTHER" id="PTHR43132:SF6">
    <property type="entry name" value="HTH-TYPE TRANSCRIPTIONAL REPRESSOR CZRA"/>
    <property type="match status" value="1"/>
</dbReference>
<dbReference type="CDD" id="cd00090">
    <property type="entry name" value="HTH_ARSR"/>
    <property type="match status" value="1"/>
</dbReference>
<dbReference type="InterPro" id="IPR001845">
    <property type="entry name" value="HTH_ArsR_DNA-bd_dom"/>
</dbReference>
<dbReference type="PROSITE" id="PS50987">
    <property type="entry name" value="HTH_ARSR_2"/>
    <property type="match status" value="1"/>
</dbReference>
<evidence type="ECO:0000256" key="3">
    <source>
        <dbReference type="ARBA" id="ARBA00023163"/>
    </source>
</evidence>
<dbReference type="PRINTS" id="PR00778">
    <property type="entry name" value="HTHARSR"/>
</dbReference>
<feature type="domain" description="HTH arsR-type" evidence="4">
    <location>
        <begin position="4"/>
        <end position="100"/>
    </location>
</feature>
<dbReference type="RefSeq" id="WP_275247079.1">
    <property type="nucleotide sequence ID" value="NZ_BAABDX010000001.1"/>
</dbReference>
<organism evidence="5 6">
    <name type="scientific">Afipia carboxydohydrogena</name>
    <name type="common">Pseudomonas carboxydohydrogena</name>
    <dbReference type="NCBI Taxonomy" id="290"/>
    <lineage>
        <taxon>Bacteria</taxon>
        <taxon>Pseudomonadati</taxon>
        <taxon>Pseudomonadota</taxon>
        <taxon>Alphaproteobacteria</taxon>
        <taxon>Hyphomicrobiales</taxon>
        <taxon>Nitrobacteraceae</taxon>
        <taxon>Afipia</taxon>
    </lineage>
</organism>
<keyword evidence="2" id="KW-0238">DNA-binding</keyword>
<dbReference type="InterPro" id="IPR051011">
    <property type="entry name" value="Metal_resp_trans_reg"/>
</dbReference>
<dbReference type="Proteomes" id="UP001213907">
    <property type="component" value="Chromosome"/>
</dbReference>
<dbReference type="InterPro" id="IPR036388">
    <property type="entry name" value="WH-like_DNA-bd_sf"/>
</dbReference>
<reference evidence="5 6" key="1">
    <citation type="submission" date="2022-11" db="EMBL/GenBank/DDBJ databases">
        <authorList>
            <person name="Siebert D."/>
            <person name="Busche T."/>
            <person name="Saydam E."/>
            <person name="Kalinowski J."/>
            <person name="Ruckert C."/>
            <person name="Blombach B."/>
        </authorList>
    </citation>
    <scope>NUCLEOTIDE SEQUENCE [LARGE SCALE GENOMIC DNA]</scope>
    <source>
        <strain evidence="5 6">DSM 1083</strain>
    </source>
</reference>
<evidence type="ECO:0000256" key="2">
    <source>
        <dbReference type="ARBA" id="ARBA00023125"/>
    </source>
</evidence>
<protein>
    <submittedName>
        <fullName evidence="5">Metalloregulator ArsR/SmtB family transcription factor</fullName>
    </submittedName>
</protein>
<evidence type="ECO:0000256" key="1">
    <source>
        <dbReference type="ARBA" id="ARBA00023015"/>
    </source>
</evidence>
<proteinExistence type="predicted"/>
<gene>
    <name evidence="5" type="ORF">AFIC_003074</name>
</gene>
<dbReference type="SUPFAM" id="SSF46785">
    <property type="entry name" value="Winged helix' DNA-binding domain"/>
    <property type="match status" value="1"/>
</dbReference>
<dbReference type="InterPro" id="IPR011991">
    <property type="entry name" value="ArsR-like_HTH"/>
</dbReference>